<dbReference type="InterPro" id="IPR043565">
    <property type="entry name" value="PAX_fam"/>
</dbReference>
<evidence type="ECO:0000259" key="9">
    <source>
        <dbReference type="PROSITE" id="PS51057"/>
    </source>
</evidence>
<keyword evidence="5" id="KW-0238">DNA-binding</keyword>
<dbReference type="AlphaFoldDB" id="A0A814M1Z3"/>
<dbReference type="InterPro" id="IPR009057">
    <property type="entry name" value="Homeodomain-like_sf"/>
</dbReference>
<dbReference type="EMBL" id="CAJNOR010001093">
    <property type="protein sequence ID" value="CAF1073335.1"/>
    <property type="molecule type" value="Genomic_DNA"/>
</dbReference>
<evidence type="ECO:0000313" key="10">
    <source>
        <dbReference type="EMBL" id="CAF1073335.1"/>
    </source>
</evidence>
<evidence type="ECO:0000313" key="11">
    <source>
        <dbReference type="Proteomes" id="UP000663828"/>
    </source>
</evidence>
<evidence type="ECO:0000256" key="3">
    <source>
        <dbReference type="ARBA" id="ARBA00022724"/>
    </source>
</evidence>
<evidence type="ECO:0000256" key="8">
    <source>
        <dbReference type="SAM" id="MobiDB-lite"/>
    </source>
</evidence>
<evidence type="ECO:0000256" key="2">
    <source>
        <dbReference type="ARBA" id="ARBA00022473"/>
    </source>
</evidence>
<reference evidence="10" key="1">
    <citation type="submission" date="2021-02" db="EMBL/GenBank/DDBJ databases">
        <authorList>
            <person name="Nowell W R."/>
        </authorList>
    </citation>
    <scope>NUCLEOTIDE SEQUENCE</scope>
</reference>
<dbReference type="PANTHER" id="PTHR45636:SF49">
    <property type="entry name" value="PAIRED BOX PROTEIN 3 HOMOLOG"/>
    <property type="match status" value="1"/>
</dbReference>
<comment type="subcellular location">
    <subcellularLocation>
        <location evidence="1">Nucleus</location>
    </subcellularLocation>
</comment>
<evidence type="ECO:0000256" key="1">
    <source>
        <dbReference type="ARBA" id="ARBA00004123"/>
    </source>
</evidence>
<protein>
    <recommendedName>
        <fullName evidence="9">Paired domain-containing protein</fullName>
    </recommendedName>
</protein>
<gene>
    <name evidence="10" type="ORF">XAT740_LOCUS16934</name>
</gene>
<dbReference type="Pfam" id="PF00292">
    <property type="entry name" value="PAX"/>
    <property type="match status" value="1"/>
</dbReference>
<keyword evidence="2" id="KW-0217">Developmental protein</keyword>
<dbReference type="PANTHER" id="PTHR45636">
    <property type="entry name" value="PAIRED BOX PROTEIN PAX-6-RELATED-RELATED"/>
    <property type="match status" value="1"/>
</dbReference>
<dbReference type="GO" id="GO:0000978">
    <property type="term" value="F:RNA polymerase II cis-regulatory region sequence-specific DNA binding"/>
    <property type="evidence" value="ECO:0007669"/>
    <property type="project" value="TreeGrafter"/>
</dbReference>
<dbReference type="PRINTS" id="PR00027">
    <property type="entry name" value="PAIREDBOX"/>
</dbReference>
<evidence type="ECO:0000256" key="7">
    <source>
        <dbReference type="ARBA" id="ARBA00023242"/>
    </source>
</evidence>
<keyword evidence="4" id="KW-0805">Transcription regulation</keyword>
<dbReference type="PROSITE" id="PS51057">
    <property type="entry name" value="PAIRED_2"/>
    <property type="match status" value="1"/>
</dbReference>
<evidence type="ECO:0000256" key="6">
    <source>
        <dbReference type="ARBA" id="ARBA00023163"/>
    </source>
</evidence>
<feature type="domain" description="Paired" evidence="9">
    <location>
        <begin position="62"/>
        <end position="118"/>
    </location>
</feature>
<keyword evidence="6" id="KW-0804">Transcription</keyword>
<keyword evidence="11" id="KW-1185">Reference proteome</keyword>
<organism evidence="10 11">
    <name type="scientific">Adineta ricciae</name>
    <name type="common">Rotifer</name>
    <dbReference type="NCBI Taxonomy" id="249248"/>
    <lineage>
        <taxon>Eukaryota</taxon>
        <taxon>Metazoa</taxon>
        <taxon>Spiralia</taxon>
        <taxon>Gnathifera</taxon>
        <taxon>Rotifera</taxon>
        <taxon>Eurotatoria</taxon>
        <taxon>Bdelloidea</taxon>
        <taxon>Adinetida</taxon>
        <taxon>Adinetidae</taxon>
        <taxon>Adineta</taxon>
    </lineage>
</organism>
<evidence type="ECO:0000256" key="5">
    <source>
        <dbReference type="ARBA" id="ARBA00023125"/>
    </source>
</evidence>
<feature type="compositionally biased region" description="Polar residues" evidence="8">
    <location>
        <begin position="17"/>
        <end position="49"/>
    </location>
</feature>
<dbReference type="GO" id="GO:0005634">
    <property type="term" value="C:nucleus"/>
    <property type="evidence" value="ECO:0007669"/>
    <property type="project" value="UniProtKB-SubCell"/>
</dbReference>
<dbReference type="InterPro" id="IPR001523">
    <property type="entry name" value="Paired_dom"/>
</dbReference>
<evidence type="ECO:0000256" key="4">
    <source>
        <dbReference type="ARBA" id="ARBA00023015"/>
    </source>
</evidence>
<dbReference type="Gene3D" id="1.10.10.10">
    <property type="entry name" value="Winged helix-like DNA-binding domain superfamily/Winged helix DNA-binding domain"/>
    <property type="match status" value="1"/>
</dbReference>
<dbReference type="GO" id="GO:0000981">
    <property type="term" value="F:DNA-binding transcription factor activity, RNA polymerase II-specific"/>
    <property type="evidence" value="ECO:0007669"/>
    <property type="project" value="TreeGrafter"/>
</dbReference>
<dbReference type="InterPro" id="IPR036388">
    <property type="entry name" value="WH-like_DNA-bd_sf"/>
</dbReference>
<dbReference type="Proteomes" id="UP000663828">
    <property type="component" value="Unassembled WGS sequence"/>
</dbReference>
<proteinExistence type="predicted"/>
<accession>A0A814M1Z3</accession>
<keyword evidence="7" id="KW-0539">Nucleus</keyword>
<dbReference type="SUPFAM" id="SSF46689">
    <property type="entry name" value="Homeodomain-like"/>
    <property type="match status" value="1"/>
</dbReference>
<keyword evidence="3" id="KW-0563">Paired box</keyword>
<comment type="caution">
    <text evidence="10">The sequence shown here is derived from an EMBL/GenBank/DDBJ whole genome shotgun (WGS) entry which is preliminary data.</text>
</comment>
<name>A0A814M1Z3_ADIRI</name>
<feature type="region of interest" description="Disordered" evidence="8">
    <location>
        <begin position="16"/>
        <end position="49"/>
    </location>
</feature>
<sequence>MLSNANTINETMDRVINSPTSWPHSSVPTATGATQAPPSANSGTTPSSSNMMYHPQCLSYEGQGRINQLGGVFINGRPLPNHLRMKIIDMAAQGIRPCVISRQVLIDLFVKFYIHSFI</sequence>